<proteinExistence type="evidence at transcript level"/>
<organism evidence="1">
    <name type="scientific">Zea mays</name>
    <name type="common">Maize</name>
    <dbReference type="NCBI Taxonomy" id="4577"/>
    <lineage>
        <taxon>Eukaryota</taxon>
        <taxon>Viridiplantae</taxon>
        <taxon>Streptophyta</taxon>
        <taxon>Embryophyta</taxon>
        <taxon>Tracheophyta</taxon>
        <taxon>Spermatophyta</taxon>
        <taxon>Magnoliopsida</taxon>
        <taxon>Liliopsida</taxon>
        <taxon>Poales</taxon>
        <taxon>Poaceae</taxon>
        <taxon>PACMAD clade</taxon>
        <taxon>Panicoideae</taxon>
        <taxon>Andropogonodae</taxon>
        <taxon>Andropogoneae</taxon>
        <taxon>Tripsacinae</taxon>
        <taxon>Zea</taxon>
    </lineage>
</organism>
<reference evidence="1" key="1">
    <citation type="journal article" date="2009" name="PLoS Genet.">
        <title>Sequencing, mapping, and analysis of 27,455 maize full-length cDNAs.</title>
        <authorList>
            <person name="Soderlund C."/>
            <person name="Descour A."/>
            <person name="Kudrna D."/>
            <person name="Bomhoff M."/>
            <person name="Boyd L."/>
            <person name="Currie J."/>
            <person name="Angelova A."/>
            <person name="Collura K."/>
            <person name="Wissotski M."/>
            <person name="Ashley E."/>
            <person name="Morrow D."/>
            <person name="Fernandes J."/>
            <person name="Walbot V."/>
            <person name="Yu Y."/>
        </authorList>
    </citation>
    <scope>NUCLEOTIDE SEQUENCE</scope>
    <source>
        <strain evidence="1">B73</strain>
    </source>
</reference>
<name>C0PNR1_MAIZE</name>
<dbReference type="EMBL" id="BT069930">
    <property type="protein sequence ID" value="ACN36827.1"/>
    <property type="molecule type" value="mRNA"/>
</dbReference>
<protein>
    <submittedName>
        <fullName evidence="1">Uncharacterized protein</fullName>
    </submittedName>
</protein>
<accession>C0PNR1</accession>
<reference evidence="1" key="2">
    <citation type="submission" date="2012-06" db="EMBL/GenBank/DDBJ databases">
        <authorList>
            <person name="Yu Y."/>
            <person name="Currie J."/>
            <person name="Lomeli R."/>
            <person name="Angelova A."/>
            <person name="Collura K."/>
            <person name="Wissotski M."/>
            <person name="Campos D."/>
            <person name="Kudrna D."/>
            <person name="Golser W."/>
            <person name="Ashely E."/>
            <person name="Descour A."/>
            <person name="Fernandes J."/>
            <person name="Soderlund C."/>
            <person name="Walbot V."/>
        </authorList>
    </citation>
    <scope>NUCLEOTIDE SEQUENCE</scope>
    <source>
        <strain evidence="1">B73</strain>
    </source>
</reference>
<evidence type="ECO:0000313" key="1">
    <source>
        <dbReference type="EMBL" id="ACN36827.1"/>
    </source>
</evidence>
<dbReference type="AlphaFoldDB" id="C0PNR1"/>
<sequence>MSNQNTKSSISNLLNKLTLKCFSLIHLLSTDIQSCSTDTIGAMPPLASIVSTSSRMINLNRFSSARSHLL</sequence>